<reference evidence="8 9" key="2">
    <citation type="submission" date="2019-04" db="EMBL/GenBank/DDBJ databases">
        <title>The genome sequence of big-headed turtle.</title>
        <authorList>
            <person name="Gong S."/>
        </authorList>
    </citation>
    <scope>NUCLEOTIDE SEQUENCE [LARGE SCALE GENOMIC DNA]</scope>
    <source>
        <strain evidence="8">DO16091913</strain>
        <tissue evidence="8">Muscle</tissue>
    </source>
</reference>
<dbReference type="InterPro" id="IPR045188">
    <property type="entry name" value="Boi1/Boi2-like"/>
</dbReference>
<dbReference type="SUPFAM" id="SSF50729">
    <property type="entry name" value="PH domain-like"/>
    <property type="match status" value="1"/>
</dbReference>
<dbReference type="OrthoDB" id="1854502at2759"/>
<dbReference type="InterPro" id="IPR001849">
    <property type="entry name" value="PH_domain"/>
</dbReference>
<evidence type="ECO:0000256" key="3">
    <source>
        <dbReference type="ARBA" id="ARBA00022553"/>
    </source>
</evidence>
<dbReference type="GO" id="GO:0005829">
    <property type="term" value="C:cytosol"/>
    <property type="evidence" value="ECO:0007669"/>
    <property type="project" value="GOC"/>
</dbReference>
<accession>A0A4D9DZA8</accession>
<dbReference type="PANTHER" id="PTHR22902">
    <property type="entry name" value="SESQUIPEDALIAN"/>
    <property type="match status" value="1"/>
</dbReference>
<keyword evidence="3" id="KW-0597">Phosphoprotein</keyword>
<dbReference type="CDD" id="cd01247">
    <property type="entry name" value="PH_FAPP1_FAPP2"/>
    <property type="match status" value="1"/>
</dbReference>
<keyword evidence="5" id="KW-0472">Membrane</keyword>
<dbReference type="STRING" id="55544.A0A4D9DZA8"/>
<dbReference type="FunFam" id="2.30.29.30:FF:000085">
    <property type="entry name" value="Pleckstrin homology domain-containing family A member 8"/>
    <property type="match status" value="1"/>
</dbReference>
<dbReference type="GO" id="GO:0001881">
    <property type="term" value="P:receptor recycling"/>
    <property type="evidence" value="ECO:0007669"/>
    <property type="project" value="TreeGrafter"/>
</dbReference>
<keyword evidence="9" id="KW-1185">Reference proteome</keyword>
<reference evidence="8 9" key="1">
    <citation type="submission" date="2019-04" db="EMBL/GenBank/DDBJ databases">
        <title>Draft genome of the big-headed turtle Platysternon megacephalum.</title>
        <authorList>
            <person name="Gong S."/>
        </authorList>
    </citation>
    <scope>NUCLEOTIDE SEQUENCE [LARGE SCALE GENOMIC DNA]</scope>
    <source>
        <strain evidence="8">DO16091913</strain>
        <tissue evidence="8">Muscle</tissue>
    </source>
</reference>
<comment type="caution">
    <text evidence="8">The sequence shown here is derived from an EMBL/GenBank/DDBJ whole genome shotgun (WGS) entry which is preliminary data.</text>
</comment>
<name>A0A4D9DZA8_9SAUR</name>
<dbReference type="GO" id="GO:0005802">
    <property type="term" value="C:trans-Golgi network"/>
    <property type="evidence" value="ECO:0007669"/>
    <property type="project" value="TreeGrafter"/>
</dbReference>
<dbReference type="SMART" id="SM00233">
    <property type="entry name" value="PH"/>
    <property type="match status" value="1"/>
</dbReference>
<dbReference type="GO" id="GO:0055037">
    <property type="term" value="C:recycling endosome"/>
    <property type="evidence" value="ECO:0007669"/>
    <property type="project" value="TreeGrafter"/>
</dbReference>
<dbReference type="AlphaFoldDB" id="A0A4D9DZA8"/>
<evidence type="ECO:0000313" key="9">
    <source>
        <dbReference type="Proteomes" id="UP000297703"/>
    </source>
</evidence>
<sequence>MEGALLKWTNYLSGWQPRYFVLDSGILSYYDSQDDVGKGSKGSIKMAVCEIKVHPTDPTRMELVIPGEQYFYLKAGGAAERQKWLVALGSSKACLGDSRSQKDKDMHLSSESLGRKLSELRLYCDVLTQQVLDVQESTRPQDNGSPLDIEKMNEASSLLRATCSQFISTLEECMKFANARLAPELYQPSPAPLPQDFVGTKLPHSHRVRRSLSHTGIVSPDRGAEPPRPPVPPQKGAVTVVRNLEEMVMFRSQPWSQQGPVPDSPVGTIVEEREEAPLPTQESPAELAGSDKRNLWIQQAGERRLVPTIWQGASLWPVPVCTPLMVQAKARSESPAGSPAAGAAGSKAYVLGPVEAKMRRKMVPGEGWLLPPGLHLSQVTTPNAKLFEHYSKDLADSNGAAEQSLLSSSGSLSFDTGFCVTRLGLFFCRGKAAVSAESSAKDQALQ</sequence>
<evidence type="ECO:0000256" key="2">
    <source>
        <dbReference type="ARBA" id="ARBA00004198"/>
    </source>
</evidence>
<dbReference type="GO" id="GO:0007032">
    <property type="term" value="P:endosome organization"/>
    <property type="evidence" value="ECO:0007669"/>
    <property type="project" value="TreeGrafter"/>
</dbReference>
<keyword evidence="4" id="KW-0333">Golgi apparatus</keyword>
<comment type="subcellular location">
    <subcellularLocation>
        <location evidence="2">Golgi apparatus</location>
        <location evidence="2">trans-Golgi network membrane</location>
    </subcellularLocation>
    <subcellularLocation>
        <location evidence="1">Membrane</location>
        <topology evidence="1">Peripheral membrane protein</topology>
    </subcellularLocation>
</comment>
<dbReference type="Gene3D" id="2.30.29.30">
    <property type="entry name" value="Pleckstrin-homology domain (PH domain)/Phosphotyrosine-binding domain (PTB)"/>
    <property type="match status" value="1"/>
</dbReference>
<dbReference type="Proteomes" id="UP000297703">
    <property type="component" value="Unassembled WGS sequence"/>
</dbReference>
<feature type="domain" description="PH" evidence="7">
    <location>
        <begin position="1"/>
        <end position="93"/>
    </location>
</feature>
<dbReference type="EMBL" id="QXTE01000157">
    <property type="protein sequence ID" value="TFK03526.1"/>
    <property type="molecule type" value="Genomic_DNA"/>
</dbReference>
<dbReference type="Pfam" id="PF00169">
    <property type="entry name" value="PH"/>
    <property type="match status" value="1"/>
</dbReference>
<evidence type="ECO:0000256" key="1">
    <source>
        <dbReference type="ARBA" id="ARBA00004170"/>
    </source>
</evidence>
<dbReference type="GO" id="GO:0042147">
    <property type="term" value="P:retrograde transport, endosome to Golgi"/>
    <property type="evidence" value="ECO:0007669"/>
    <property type="project" value="TreeGrafter"/>
</dbReference>
<organism evidence="8 9">
    <name type="scientific">Platysternon megacephalum</name>
    <name type="common">big-headed turtle</name>
    <dbReference type="NCBI Taxonomy" id="55544"/>
    <lineage>
        <taxon>Eukaryota</taxon>
        <taxon>Metazoa</taxon>
        <taxon>Chordata</taxon>
        <taxon>Craniata</taxon>
        <taxon>Vertebrata</taxon>
        <taxon>Euteleostomi</taxon>
        <taxon>Archelosauria</taxon>
        <taxon>Testudinata</taxon>
        <taxon>Testudines</taxon>
        <taxon>Cryptodira</taxon>
        <taxon>Durocryptodira</taxon>
        <taxon>Testudinoidea</taxon>
        <taxon>Platysternidae</taxon>
        <taxon>Platysternon</taxon>
    </lineage>
</organism>
<feature type="region of interest" description="Disordered" evidence="6">
    <location>
        <begin position="212"/>
        <end position="234"/>
    </location>
</feature>
<protein>
    <submittedName>
        <fullName evidence="8">Pleckstrin homology domain-containing family A member 3</fullName>
    </submittedName>
</protein>
<evidence type="ECO:0000256" key="4">
    <source>
        <dbReference type="ARBA" id="ARBA00023034"/>
    </source>
</evidence>
<dbReference type="PANTHER" id="PTHR22902:SF27">
    <property type="entry name" value="PLECKSTRIN HOMOLOGY DOMAIN-CONTAINING FAMILY A MEMBER 3"/>
    <property type="match status" value="1"/>
</dbReference>
<evidence type="ECO:0000259" key="7">
    <source>
        <dbReference type="PROSITE" id="PS50003"/>
    </source>
</evidence>
<dbReference type="InterPro" id="IPR011993">
    <property type="entry name" value="PH-like_dom_sf"/>
</dbReference>
<dbReference type="GO" id="GO:0016020">
    <property type="term" value="C:membrane"/>
    <property type="evidence" value="ECO:0007669"/>
    <property type="project" value="UniProtKB-SubCell"/>
</dbReference>
<evidence type="ECO:0000313" key="8">
    <source>
        <dbReference type="EMBL" id="TFK03526.1"/>
    </source>
</evidence>
<evidence type="ECO:0000256" key="6">
    <source>
        <dbReference type="SAM" id="MobiDB-lite"/>
    </source>
</evidence>
<proteinExistence type="predicted"/>
<evidence type="ECO:0000256" key="5">
    <source>
        <dbReference type="ARBA" id="ARBA00023136"/>
    </source>
</evidence>
<gene>
    <name evidence="8" type="ORF">DR999_PMT14086</name>
</gene>
<dbReference type="PROSITE" id="PS50003">
    <property type="entry name" value="PH_DOMAIN"/>
    <property type="match status" value="1"/>
</dbReference>
<dbReference type="GO" id="GO:0005769">
    <property type="term" value="C:early endosome"/>
    <property type="evidence" value="ECO:0007669"/>
    <property type="project" value="TreeGrafter"/>
</dbReference>